<accession>A0A2W0HQJ3</accession>
<dbReference type="PANTHER" id="PTHR11587:SF2">
    <property type="entry name" value="ARGININOSUCCINATE SYNTHASE"/>
    <property type="match status" value="1"/>
</dbReference>
<evidence type="ECO:0000256" key="7">
    <source>
        <dbReference type="ARBA" id="ARBA00022605"/>
    </source>
</evidence>
<dbReference type="AlphaFoldDB" id="A0A2W0HQJ3"/>
<dbReference type="NCBIfam" id="TIGR00032">
    <property type="entry name" value="argG"/>
    <property type="match status" value="1"/>
</dbReference>
<dbReference type="Gene3D" id="1.20.5.470">
    <property type="entry name" value="Single helix bin"/>
    <property type="match status" value="1"/>
</dbReference>
<dbReference type="Gene3D" id="3.90.1260.10">
    <property type="entry name" value="Argininosuccinate synthetase, chain A, domain 2"/>
    <property type="match status" value="1"/>
</dbReference>
<feature type="binding site" evidence="10">
    <location>
        <position position="141"/>
    </location>
    <ligand>
        <name>L-citrulline</name>
        <dbReference type="ChEBI" id="CHEBI:57743"/>
    </ligand>
</feature>
<dbReference type="InterPro" id="IPR023434">
    <property type="entry name" value="Arginosuc_synth_type_1_subfam"/>
</dbReference>
<dbReference type="InterPro" id="IPR048267">
    <property type="entry name" value="Arginosuc_syn_N"/>
</dbReference>
<feature type="binding site" evidence="10">
    <location>
        <position position="189"/>
    </location>
    <ligand>
        <name>L-citrulline</name>
        <dbReference type="ChEBI" id="CHEBI:57743"/>
    </ligand>
</feature>
<evidence type="ECO:0000256" key="8">
    <source>
        <dbReference type="ARBA" id="ARBA00022741"/>
    </source>
</evidence>
<sequence length="434" mass="47376">MKEFSDFNNTNENNGKKPTVVLAYSGGLDTSVAIKWIEEHYGYDVIALGIDVGEGKDLDHIKQKALDTGAKEAIVLDGKEEFAKDYILPALKANCLYEGKYPLSSAISRPLISKKLVEAAHAHGAIAVAHGCTGKGNDQVRFDVSIQALDPSLKVVAPVREWGMNRDEEIAYAKEKGIDVPVNTEKPFSIDANIWGRACEAGVLEDTWAEAPEEAFEWTAPLSMTPDQPEYVDIEFKEGVPVALNGEAMDLVPLIEKLNQIGGAHGVGRIDHVENRLVGIKSREVYENAAAMILINAHKELELLTLPREVTQYKTQVDGKMTELIYEGLWFSPLKKALEAFIDETQKVVSGTIKVKLQKGMHTVVARKSPNSLYNADLATYSKGDAFDHKAAEGFIKLFGLSTKVYADVHAAKGGAASCQSSGEDVSQKPQMNS</sequence>
<feature type="binding site" evidence="10">
    <location>
        <position position="286"/>
    </location>
    <ligand>
        <name>L-citrulline</name>
        <dbReference type="ChEBI" id="CHEBI:57743"/>
    </ligand>
</feature>
<dbReference type="UniPathway" id="UPA00068">
    <property type="reaction ID" value="UER00113"/>
</dbReference>
<feature type="binding site" evidence="10">
    <location>
        <begin position="23"/>
        <end position="31"/>
    </location>
    <ligand>
        <name>ATP</name>
        <dbReference type="ChEBI" id="CHEBI:30616"/>
    </ligand>
</feature>
<keyword evidence="8 10" id="KW-0547">Nucleotide-binding</keyword>
<comment type="subunit">
    <text evidence="2 10">Homotetramer.</text>
</comment>
<dbReference type="InterPro" id="IPR018223">
    <property type="entry name" value="Arginosuc_synth_CS"/>
</dbReference>
<dbReference type="HAMAP" id="MF_00005">
    <property type="entry name" value="Arg_succ_synth_type1"/>
    <property type="match status" value="1"/>
</dbReference>
<name>A0A2W0HQJ3_9BACI</name>
<dbReference type="EC" id="6.3.4.5" evidence="3 10"/>
<feature type="binding site" evidence="10">
    <location>
        <position position="274"/>
    </location>
    <ligand>
        <name>L-citrulline</name>
        <dbReference type="ChEBI" id="CHEBI:57743"/>
    </ligand>
</feature>
<feature type="binding site" evidence="10">
    <location>
        <position position="137"/>
    </location>
    <ligand>
        <name>L-aspartate</name>
        <dbReference type="ChEBI" id="CHEBI:29991"/>
    </ligand>
</feature>
<feature type="binding site" evidence="10">
    <location>
        <position position="137"/>
    </location>
    <ligand>
        <name>L-citrulline</name>
        <dbReference type="ChEBI" id="CHEBI:57743"/>
    </ligand>
</feature>
<comment type="caution">
    <text evidence="10">Lacks conserved residue(s) required for the propagation of feature annotation.</text>
</comment>
<feature type="binding site" evidence="10">
    <location>
        <position position="138"/>
    </location>
    <ligand>
        <name>L-aspartate</name>
        <dbReference type="ChEBI" id="CHEBI:29991"/>
    </ligand>
</feature>
<evidence type="ECO:0000256" key="5">
    <source>
        <dbReference type="ARBA" id="ARBA00022571"/>
    </source>
</evidence>
<dbReference type="InterPro" id="IPR014729">
    <property type="entry name" value="Rossmann-like_a/b/a_fold"/>
</dbReference>
<dbReference type="GO" id="GO:0000050">
    <property type="term" value="P:urea cycle"/>
    <property type="evidence" value="ECO:0007669"/>
    <property type="project" value="TreeGrafter"/>
</dbReference>
<dbReference type="SUPFAM" id="SSF69864">
    <property type="entry name" value="Argininosuccinate synthetase, C-terminal domain"/>
    <property type="match status" value="1"/>
</dbReference>
<evidence type="ECO:0000313" key="14">
    <source>
        <dbReference type="Proteomes" id="UP000248066"/>
    </source>
</evidence>
<feature type="domain" description="Arginosuccinate synthase C-terminal" evidence="12">
    <location>
        <begin position="188"/>
        <end position="406"/>
    </location>
</feature>
<dbReference type="PROSITE" id="PS00565">
    <property type="entry name" value="ARGININOSUCCIN_SYN_2"/>
    <property type="match status" value="1"/>
</dbReference>
<dbReference type="InterPro" id="IPR024074">
    <property type="entry name" value="AS_cat/multimer_dom_body"/>
</dbReference>
<dbReference type="EMBL" id="PDOF01000001">
    <property type="protein sequence ID" value="PYZ99149.1"/>
    <property type="molecule type" value="Genomic_DNA"/>
</dbReference>
<comment type="pathway">
    <text evidence="1 10">Amino-acid biosynthesis; L-arginine biosynthesis; L-arginine from L-ornithine and carbamoyl phosphate: step 2/3.</text>
</comment>
<dbReference type="FunFam" id="3.90.1260.10:FF:000007">
    <property type="entry name" value="Argininosuccinate synthase"/>
    <property type="match status" value="1"/>
</dbReference>
<evidence type="ECO:0000256" key="10">
    <source>
        <dbReference type="HAMAP-Rule" id="MF_00005"/>
    </source>
</evidence>
<comment type="caution">
    <text evidence="13">The sequence shown here is derived from an EMBL/GenBank/DDBJ whole genome shotgun (WGS) entry which is preliminary data.</text>
</comment>
<protein>
    <recommendedName>
        <fullName evidence="3 10">Argininosuccinate synthase</fullName>
        <ecNumber evidence="3 10">6.3.4.5</ecNumber>
    </recommendedName>
    <alternativeName>
        <fullName evidence="10">Citrulline--aspartate ligase</fullName>
    </alternativeName>
</protein>
<keyword evidence="7 10" id="KW-0028">Amino-acid biosynthesis</keyword>
<dbReference type="GO" id="GO:0006526">
    <property type="term" value="P:L-arginine biosynthetic process"/>
    <property type="evidence" value="ECO:0007669"/>
    <property type="project" value="UniProtKB-UniRule"/>
</dbReference>
<keyword evidence="9 10" id="KW-0067">ATP-binding</keyword>
<keyword evidence="5 10" id="KW-0055">Arginine biosynthesis</keyword>
<dbReference type="PANTHER" id="PTHR11587">
    <property type="entry name" value="ARGININOSUCCINATE SYNTHASE"/>
    <property type="match status" value="1"/>
</dbReference>
<dbReference type="RefSeq" id="WP_110519668.1">
    <property type="nucleotide sequence ID" value="NZ_PDOF01000001.1"/>
</dbReference>
<dbReference type="PROSITE" id="PS00564">
    <property type="entry name" value="ARGININOSUCCIN_SYN_1"/>
    <property type="match status" value="1"/>
</dbReference>
<comment type="similarity">
    <text evidence="10">Belongs to the argininosuccinate synthase family. Type 1 subfamily.</text>
</comment>
<dbReference type="NCBIfam" id="NF001770">
    <property type="entry name" value="PRK00509.1"/>
    <property type="match status" value="1"/>
</dbReference>
<dbReference type="InterPro" id="IPR048268">
    <property type="entry name" value="Arginosuc_syn_C"/>
</dbReference>
<evidence type="ECO:0000256" key="4">
    <source>
        <dbReference type="ARBA" id="ARBA00022490"/>
    </source>
</evidence>
<evidence type="ECO:0000256" key="9">
    <source>
        <dbReference type="ARBA" id="ARBA00022840"/>
    </source>
</evidence>
<evidence type="ECO:0000256" key="2">
    <source>
        <dbReference type="ARBA" id="ARBA00011881"/>
    </source>
</evidence>
<dbReference type="Gene3D" id="3.40.50.620">
    <property type="entry name" value="HUPs"/>
    <property type="match status" value="1"/>
</dbReference>
<evidence type="ECO:0000256" key="1">
    <source>
        <dbReference type="ARBA" id="ARBA00004967"/>
    </source>
</evidence>
<dbReference type="Pfam" id="PF20979">
    <property type="entry name" value="Arginosuc_syn_C"/>
    <property type="match status" value="1"/>
</dbReference>
<evidence type="ECO:0000313" key="13">
    <source>
        <dbReference type="EMBL" id="PYZ99149.1"/>
    </source>
</evidence>
<reference evidence="13 14" key="1">
    <citation type="submission" date="2017-10" db="EMBL/GenBank/DDBJ databases">
        <title>Bacillus sp. nov., a halophilic bacterium isolated from a Yangshapao Lake.</title>
        <authorList>
            <person name="Wang H."/>
        </authorList>
    </citation>
    <scope>NUCLEOTIDE SEQUENCE [LARGE SCALE GENOMIC DNA]</scope>
    <source>
        <strain evidence="13 14">YSP-3</strain>
    </source>
</reference>
<feature type="domain" description="Arginosuccinate synthase-like N-terminal" evidence="11">
    <location>
        <begin position="20"/>
        <end position="178"/>
    </location>
</feature>
<evidence type="ECO:0000259" key="11">
    <source>
        <dbReference type="Pfam" id="PF00764"/>
    </source>
</evidence>
<evidence type="ECO:0000259" key="12">
    <source>
        <dbReference type="Pfam" id="PF20979"/>
    </source>
</evidence>
<dbReference type="GO" id="GO:0004055">
    <property type="term" value="F:argininosuccinate synthase activity"/>
    <property type="evidence" value="ECO:0007669"/>
    <property type="project" value="UniProtKB-UniRule"/>
</dbReference>
<evidence type="ECO:0000256" key="3">
    <source>
        <dbReference type="ARBA" id="ARBA00012286"/>
    </source>
</evidence>
<dbReference type="Proteomes" id="UP000248066">
    <property type="component" value="Unassembled WGS sequence"/>
</dbReference>
<dbReference type="GO" id="GO:0005737">
    <property type="term" value="C:cytoplasm"/>
    <property type="evidence" value="ECO:0007669"/>
    <property type="project" value="UniProtKB-SubCell"/>
</dbReference>
<dbReference type="GO" id="GO:0000053">
    <property type="term" value="P:argininosuccinate metabolic process"/>
    <property type="evidence" value="ECO:0007669"/>
    <property type="project" value="TreeGrafter"/>
</dbReference>
<dbReference type="FunFam" id="3.40.50.620:FF:000038">
    <property type="entry name" value="Argininosuccinate synthase"/>
    <property type="match status" value="1"/>
</dbReference>
<feature type="binding site" evidence="10">
    <location>
        <position position="133"/>
    </location>
    <ligand>
        <name>L-aspartate</name>
        <dbReference type="ChEBI" id="CHEBI:29991"/>
    </ligand>
</feature>
<feature type="binding site" evidence="10">
    <location>
        <position position="101"/>
    </location>
    <ligand>
        <name>L-citrulline</name>
        <dbReference type="ChEBI" id="CHEBI:57743"/>
    </ligand>
</feature>
<keyword evidence="6 10" id="KW-0436">Ligase</keyword>
<dbReference type="CDD" id="cd01999">
    <property type="entry name" value="ASS"/>
    <property type="match status" value="1"/>
</dbReference>
<dbReference type="SUPFAM" id="SSF52402">
    <property type="entry name" value="Adenine nucleotide alpha hydrolases-like"/>
    <property type="match status" value="1"/>
</dbReference>
<keyword evidence="4 10" id="KW-0963">Cytoplasm</keyword>
<gene>
    <name evidence="10" type="primary">argG</name>
    <name evidence="13" type="ORF">CR205_03775</name>
</gene>
<feature type="binding site" evidence="10">
    <location>
        <position position="131"/>
    </location>
    <ligand>
        <name>ATP</name>
        <dbReference type="ChEBI" id="CHEBI:30616"/>
    </ligand>
</feature>
<organism evidence="13 14">
    <name type="scientific">Alteribacter lacisalsi</name>
    <dbReference type="NCBI Taxonomy" id="2045244"/>
    <lineage>
        <taxon>Bacteria</taxon>
        <taxon>Bacillati</taxon>
        <taxon>Bacillota</taxon>
        <taxon>Bacilli</taxon>
        <taxon>Bacillales</taxon>
        <taxon>Bacillaceae</taxon>
        <taxon>Alteribacter</taxon>
    </lineage>
</organism>
<dbReference type="GO" id="GO:0005524">
    <property type="term" value="F:ATP binding"/>
    <property type="evidence" value="ECO:0007669"/>
    <property type="project" value="UniProtKB-UniRule"/>
</dbReference>
<dbReference type="OrthoDB" id="9801641at2"/>
<dbReference type="InterPro" id="IPR001518">
    <property type="entry name" value="Arginosuc_synth"/>
</dbReference>
<proteinExistence type="inferred from homology"/>
<comment type="catalytic activity">
    <reaction evidence="10">
        <text>L-citrulline + L-aspartate + ATP = 2-(N(omega)-L-arginino)succinate + AMP + diphosphate + H(+)</text>
        <dbReference type="Rhea" id="RHEA:10932"/>
        <dbReference type="ChEBI" id="CHEBI:15378"/>
        <dbReference type="ChEBI" id="CHEBI:29991"/>
        <dbReference type="ChEBI" id="CHEBI:30616"/>
        <dbReference type="ChEBI" id="CHEBI:33019"/>
        <dbReference type="ChEBI" id="CHEBI:57472"/>
        <dbReference type="ChEBI" id="CHEBI:57743"/>
        <dbReference type="ChEBI" id="CHEBI:456215"/>
        <dbReference type="EC" id="6.3.4.5"/>
    </reaction>
</comment>
<dbReference type="Pfam" id="PF00764">
    <property type="entry name" value="Arginosuc_synth"/>
    <property type="match status" value="1"/>
</dbReference>
<evidence type="ECO:0000256" key="6">
    <source>
        <dbReference type="ARBA" id="ARBA00022598"/>
    </source>
</evidence>
<comment type="subcellular location">
    <subcellularLocation>
        <location evidence="10">Cytoplasm</location>
    </subcellularLocation>
</comment>
<keyword evidence="14" id="KW-1185">Reference proteome</keyword>